<feature type="transmembrane region" description="Helical" evidence="5">
    <location>
        <begin position="120"/>
        <end position="138"/>
    </location>
</feature>
<reference evidence="8" key="1">
    <citation type="submission" date="2020-02" db="EMBL/GenBank/DDBJ databases">
        <title>Streptomyces sp. ASO4wet.</title>
        <authorList>
            <person name="Risdian C."/>
            <person name="Landwehr W."/>
            <person name="Schupp P."/>
            <person name="Wink J."/>
        </authorList>
    </citation>
    <scope>NUCLEOTIDE SEQUENCE [LARGE SCALE GENOMIC DNA]</scope>
    <source>
        <strain evidence="8">ASO4wet</strain>
    </source>
</reference>
<dbReference type="GO" id="GO:0005886">
    <property type="term" value="C:plasma membrane"/>
    <property type="evidence" value="ECO:0007669"/>
    <property type="project" value="UniProtKB-SubCell"/>
</dbReference>
<feature type="transmembrane region" description="Helical" evidence="5">
    <location>
        <begin position="285"/>
        <end position="304"/>
    </location>
</feature>
<feature type="transmembrane region" description="Helical" evidence="5">
    <location>
        <begin position="259"/>
        <end position="278"/>
    </location>
</feature>
<dbReference type="InterPro" id="IPR020846">
    <property type="entry name" value="MFS_dom"/>
</dbReference>
<keyword evidence="4 5" id="KW-0472">Membrane</keyword>
<accession>A0A7T1T7G8</accession>
<dbReference type="NCBIfam" id="NF003024">
    <property type="entry name" value="PRK03893.1"/>
    <property type="match status" value="1"/>
</dbReference>
<dbReference type="PANTHER" id="PTHR23508:SF3">
    <property type="entry name" value="SIALIC ACID TRANSPORTER NANT"/>
    <property type="match status" value="1"/>
</dbReference>
<evidence type="ECO:0000256" key="5">
    <source>
        <dbReference type="SAM" id="Phobius"/>
    </source>
</evidence>
<feature type="transmembrane region" description="Helical" evidence="5">
    <location>
        <begin position="233"/>
        <end position="253"/>
    </location>
</feature>
<dbReference type="InterPro" id="IPR036259">
    <property type="entry name" value="MFS_trans_sf"/>
</dbReference>
<dbReference type="InterPro" id="IPR005829">
    <property type="entry name" value="Sugar_transporter_CS"/>
</dbReference>
<keyword evidence="8" id="KW-1185">Reference proteome</keyword>
<feature type="transmembrane region" description="Helical" evidence="5">
    <location>
        <begin position="389"/>
        <end position="408"/>
    </location>
</feature>
<evidence type="ECO:0000256" key="4">
    <source>
        <dbReference type="ARBA" id="ARBA00023136"/>
    </source>
</evidence>
<dbReference type="AlphaFoldDB" id="A0A7T1T7G8"/>
<dbReference type="Gene3D" id="1.20.1250.20">
    <property type="entry name" value="MFS general substrate transporter like domains"/>
    <property type="match status" value="2"/>
</dbReference>
<feature type="transmembrane region" description="Helical" evidence="5">
    <location>
        <begin position="91"/>
        <end position="114"/>
    </location>
</feature>
<dbReference type="Proteomes" id="UP000595046">
    <property type="component" value="Chromosome"/>
</dbReference>
<dbReference type="EMBL" id="CP048882">
    <property type="protein sequence ID" value="QPP07807.1"/>
    <property type="molecule type" value="Genomic_DNA"/>
</dbReference>
<organism evidence="7 8">
    <name type="scientific">Streptomyces bathyalis</name>
    <dbReference type="NCBI Taxonomy" id="2710756"/>
    <lineage>
        <taxon>Bacteria</taxon>
        <taxon>Bacillati</taxon>
        <taxon>Actinomycetota</taxon>
        <taxon>Actinomycetes</taxon>
        <taxon>Kitasatosporales</taxon>
        <taxon>Streptomycetaceae</taxon>
        <taxon>Streptomyces</taxon>
    </lineage>
</organism>
<dbReference type="SUPFAM" id="SSF103473">
    <property type="entry name" value="MFS general substrate transporter"/>
    <property type="match status" value="1"/>
</dbReference>
<evidence type="ECO:0000313" key="7">
    <source>
        <dbReference type="EMBL" id="QPP07807.1"/>
    </source>
</evidence>
<keyword evidence="2 5" id="KW-0812">Transmembrane</keyword>
<feature type="transmembrane region" description="Helical" evidence="5">
    <location>
        <begin position="358"/>
        <end position="383"/>
    </location>
</feature>
<feature type="transmembrane region" description="Helical" evidence="5">
    <location>
        <begin position="26"/>
        <end position="47"/>
    </location>
</feature>
<sequence length="506" mass="53719">MTDKSESPERRTAWYREVSRTQWRSFTAAWLGYLLDGFDFVIITLVLTEVTDEFGLSPVTAAALVSAAFISRWFGGLALGAFADRFGRRNAMVVSIVLFSAGSALCALAPAYWVLFAARLLIGLGMAGEYGSSSTYVIESWPEHLRNKASGFLISGFSIGAALCAQAYRFIVPEWGWRALFAVGLVPIVVALWLRRALPESGDWERARDAHKAGARGTPDMFRTLYRGARARVNAANTVLTLVAFGALLLVFAGIVQGALPVTGLAVVVTAVFVCFMAQFSGRRWPTGVTLMIVVFTAFLYSWPIQALLPTYLKSDLGLDAGHVADLLFFSGFGAAAGCVLGGFLGDRFGTRRAYWTSLVVSQVLVFPVFLAGGGSLFLLGALLFLQQVFGQGISGLLPKWIGGYFAVEQRAAGLGFAYNVGALGGAVAPVLGAGLAQTMPLGTALAVLSFALTAVVIVLVAVNAPLRAQRALAPAHVWETDALDVIPRAPAPVAAADAGREGMTT</sequence>
<evidence type="ECO:0000313" key="8">
    <source>
        <dbReference type="Proteomes" id="UP000595046"/>
    </source>
</evidence>
<dbReference type="RefSeq" id="WP_197351614.1">
    <property type="nucleotide sequence ID" value="NZ_CP048882.1"/>
</dbReference>
<dbReference type="Pfam" id="PF07690">
    <property type="entry name" value="MFS_1"/>
    <property type="match status" value="1"/>
</dbReference>
<evidence type="ECO:0000256" key="1">
    <source>
        <dbReference type="ARBA" id="ARBA00004651"/>
    </source>
</evidence>
<keyword evidence="3 5" id="KW-1133">Transmembrane helix</keyword>
<feature type="transmembrane region" description="Helical" evidence="5">
    <location>
        <begin position="175"/>
        <end position="194"/>
    </location>
</feature>
<feature type="transmembrane region" description="Helical" evidence="5">
    <location>
        <begin position="150"/>
        <end position="169"/>
    </location>
</feature>
<proteinExistence type="predicted"/>
<protein>
    <submittedName>
        <fullName evidence="7">MFS transporter</fullName>
    </submittedName>
</protein>
<comment type="subcellular location">
    <subcellularLocation>
        <location evidence="1">Cell membrane</location>
        <topology evidence="1">Multi-pass membrane protein</topology>
    </subcellularLocation>
</comment>
<dbReference type="CDD" id="cd17316">
    <property type="entry name" value="MFS_SV2_like"/>
    <property type="match status" value="1"/>
</dbReference>
<name>A0A7T1T7G8_9ACTN</name>
<dbReference type="PROSITE" id="PS50850">
    <property type="entry name" value="MFS"/>
    <property type="match status" value="1"/>
</dbReference>
<dbReference type="InterPro" id="IPR011701">
    <property type="entry name" value="MFS"/>
</dbReference>
<dbReference type="GO" id="GO:0046943">
    <property type="term" value="F:carboxylic acid transmembrane transporter activity"/>
    <property type="evidence" value="ECO:0007669"/>
    <property type="project" value="TreeGrafter"/>
</dbReference>
<feature type="domain" description="Major facilitator superfamily (MFS) profile" evidence="6">
    <location>
        <begin position="25"/>
        <end position="470"/>
    </location>
</feature>
<dbReference type="KEGG" id="sbat:G4Z16_16945"/>
<gene>
    <name evidence="7" type="ORF">G4Z16_16945</name>
</gene>
<evidence type="ECO:0000259" key="6">
    <source>
        <dbReference type="PROSITE" id="PS50850"/>
    </source>
</evidence>
<feature type="transmembrane region" description="Helical" evidence="5">
    <location>
        <begin position="415"/>
        <end position="436"/>
    </location>
</feature>
<dbReference type="PROSITE" id="PS00216">
    <property type="entry name" value="SUGAR_TRANSPORT_1"/>
    <property type="match status" value="1"/>
</dbReference>
<evidence type="ECO:0000256" key="2">
    <source>
        <dbReference type="ARBA" id="ARBA00022692"/>
    </source>
</evidence>
<feature type="transmembrane region" description="Helical" evidence="5">
    <location>
        <begin position="59"/>
        <end position="79"/>
    </location>
</feature>
<feature type="transmembrane region" description="Helical" evidence="5">
    <location>
        <begin position="442"/>
        <end position="463"/>
    </location>
</feature>
<feature type="transmembrane region" description="Helical" evidence="5">
    <location>
        <begin position="324"/>
        <end position="346"/>
    </location>
</feature>
<dbReference type="PANTHER" id="PTHR23508">
    <property type="entry name" value="CARBOXYLIC ACID TRANSPORTER PROTEIN HOMOLOG"/>
    <property type="match status" value="1"/>
</dbReference>
<evidence type="ECO:0000256" key="3">
    <source>
        <dbReference type="ARBA" id="ARBA00022989"/>
    </source>
</evidence>